<dbReference type="SMART" id="SM00858">
    <property type="entry name" value="SAF"/>
    <property type="match status" value="1"/>
</dbReference>
<dbReference type="CDD" id="cd11614">
    <property type="entry name" value="SAF_CpaB_FlgA_like"/>
    <property type="match status" value="1"/>
</dbReference>
<comment type="caution">
    <text evidence="2">The sequence shown here is derived from an EMBL/GenBank/DDBJ whole genome shotgun (WGS) entry which is preliminary data.</text>
</comment>
<dbReference type="AlphaFoldDB" id="A0A1I4RQW6"/>
<name>A0A1I4RQW6_9HYPH</name>
<keyword evidence="3" id="KW-1185">Reference proteome</keyword>
<dbReference type="InterPro" id="IPR013974">
    <property type="entry name" value="SAF"/>
</dbReference>
<feature type="domain" description="SAF" evidence="1">
    <location>
        <begin position="49"/>
        <end position="117"/>
    </location>
</feature>
<organism evidence="2 3">
    <name type="scientific">Pleomorphomonas diazotrophica</name>
    <dbReference type="NCBI Taxonomy" id="1166257"/>
    <lineage>
        <taxon>Bacteria</taxon>
        <taxon>Pseudomonadati</taxon>
        <taxon>Pseudomonadota</taxon>
        <taxon>Alphaproteobacteria</taxon>
        <taxon>Hyphomicrobiales</taxon>
        <taxon>Pleomorphomonadaceae</taxon>
        <taxon>Pleomorphomonas</taxon>
    </lineage>
</organism>
<reference evidence="2 3" key="1">
    <citation type="submission" date="2017-12" db="EMBL/GenBank/DDBJ databases">
        <title>Anaerobic carbon monoxide metabolism by Pleomorphomonas carboxyditropha sp. nov., a new mesophilic hydrogenogenic carboxidotroph.</title>
        <authorList>
            <person name="Esquivel-Elizondo S."/>
            <person name="Krajmalnik-Brown R."/>
        </authorList>
    </citation>
    <scope>NUCLEOTIDE SEQUENCE [LARGE SCALE GENOMIC DNA]</scope>
    <source>
        <strain evidence="2 3">R5-392</strain>
    </source>
</reference>
<proteinExistence type="predicted"/>
<dbReference type="Proteomes" id="UP000233491">
    <property type="component" value="Unassembled WGS sequence"/>
</dbReference>
<dbReference type="OrthoDB" id="163768at2"/>
<evidence type="ECO:0000313" key="3">
    <source>
        <dbReference type="Proteomes" id="UP000233491"/>
    </source>
</evidence>
<dbReference type="InterPro" id="IPR017592">
    <property type="entry name" value="Pilus_assmbl_Flp-typ_CpaB"/>
</dbReference>
<protein>
    <submittedName>
        <fullName evidence="2">Flp pilus assembly protein CpaB</fullName>
    </submittedName>
</protein>
<dbReference type="EMBL" id="PJNW01000014">
    <property type="protein sequence ID" value="PKR88111.1"/>
    <property type="molecule type" value="Genomic_DNA"/>
</dbReference>
<gene>
    <name evidence="2" type="primary">cpaB</name>
    <name evidence="2" type="ORF">CXZ10_16805</name>
</gene>
<dbReference type="Pfam" id="PF16976">
    <property type="entry name" value="RcpC"/>
    <property type="match status" value="1"/>
</dbReference>
<dbReference type="NCBIfam" id="TIGR03177">
    <property type="entry name" value="pilus_cpaB"/>
    <property type="match status" value="1"/>
</dbReference>
<dbReference type="RefSeq" id="WP_101290512.1">
    <property type="nucleotide sequence ID" value="NZ_FOUQ01000002.1"/>
</dbReference>
<sequence length="264" mass="27601">MRPIQLVILLAAGAAAAGAGLIATRIGTRDPAAPQEVAAQPAVPAIDLEDVLVAAKDIGIGKGVDADSLVWKPWPKDGLSDGYIQRSGEPDAVTDLKGMLARSPILAGEPIRKAKLVRSDRGFLSAVLPEGMRAVAVRVNAASTAGGFILPEDRVDILLVRQKDANEAVAETILADIRVLAIDQSVQQTGDDKQPSIVAQNTATLELTPDQTELVTQAQQIGSISLALRPLVDADQPAARQRKPTGIAVVKFGVVSRVTAQQAP</sequence>
<accession>A0A1I4RQW6</accession>
<dbReference type="InterPro" id="IPR031571">
    <property type="entry name" value="RcpC_dom"/>
</dbReference>
<evidence type="ECO:0000259" key="1">
    <source>
        <dbReference type="SMART" id="SM00858"/>
    </source>
</evidence>
<evidence type="ECO:0000313" key="2">
    <source>
        <dbReference type="EMBL" id="PKR88111.1"/>
    </source>
</evidence>
<dbReference type="Pfam" id="PF08666">
    <property type="entry name" value="SAF"/>
    <property type="match status" value="1"/>
</dbReference>